<keyword evidence="10" id="KW-1185">Reference proteome</keyword>
<dbReference type="AlphaFoldDB" id="A0A4S1DXB7"/>
<dbReference type="SUPFAM" id="SSF49464">
    <property type="entry name" value="Carboxypeptidase regulatory domain-like"/>
    <property type="match status" value="1"/>
</dbReference>
<dbReference type="InterPro" id="IPR012910">
    <property type="entry name" value="Plug_dom"/>
</dbReference>
<dbReference type="InterPro" id="IPR023996">
    <property type="entry name" value="TonB-dep_OMP_SusC/RagA"/>
</dbReference>
<comment type="caution">
    <text evidence="9">The sequence shown here is derived from an EMBL/GenBank/DDBJ whole genome shotgun (WGS) entry which is preliminary data.</text>
</comment>
<keyword evidence="5 7" id="KW-0472">Membrane</keyword>
<sequence>MKKLMNGLHGCCDIRPKTKLKMRFFILFFIVTLFQLQAKTGYGQNIKINLDMENVSVFDIIQEIESKTELKFFYSKEELESSPKIDIYAKNEKIHSVLKRLFSNGYIKYKIIGKQIVLKRNKLAKPIGKLSEDVKDKQVSIDITGIVTDSNGQPLPGANIIEKNTNNGTQTDFDGEFSLQVASEKSILVISFLGFKAQEVTVGNRTELTISLLEDAAGLDEVVIVGYGTMKKADLTGSVATVRSEDITKTTSNNIGQAIQGRMSGVQITQSSGAPGASSSIKIRGVGSINSNNSPLVLVDGIPGNMNLINANEIESLTVLKDASAAAIYGNRAANGVILIKTKRGKAGKIVVNLKVENGVQQATNNNVEYLDKFDWVDYQNAVAARNGTNPIWVGDLAPENLPNTDWLDYSFNTSPVQSYDLSISGGSEKSTFSLLLGYFEQEGILGQTDGDNNFSRINARLNLDSKISDSFKVGANFSFVRSQNNQTSEYGNLLLGASRIPPVMPIYNSAGEPAGTAYTLNLNDFTPAIAANARDNINITNRTQIDLFAELGFLKDFKWKSTFSGMISDGWRQDYRRKLQFYHVDDVDKLSPNIQVPNASLANYDESFYRLQFNSILNYSKNIGLHSIDALVGIELIETNTKRFNGSGENFPNDELRILNVAQENWRVGGTAGETAISSQFARINYSYDNKYLFQANVRRDGSYVFASENRWGWFPSFSAGWKLSEENFLKDNELIRSLKIRGGYGTLGNSQIPPFQWVSTLNVTDNTIIGSSQSVVPIAYLAGFSNTNIKWEKTSTSNIGVDMGLFDNKLDIVFDVYNRKTTDMLLRLPVPLSTGFSRGNEYPFVNLGVVENKGWELAVNFDDVTASGLSYGLGFNISQNKNKVTDMGGQPPITSDFYRTEQGEAINSYFGFRTLGIWQSNEEIANNPSRNNVQPGDIRVADINSTDENGNVIKGVPDGQITTADMTILGNSIPEFYYGFNASLNWKGFDFNIFFQGEADKQTYMRGNFANDLRGRGFENILKDLWDGRTILNDDFSAVAQAGKYPAAGTTNSDIAADLWLEDASYLRIKNLQFGYTFPGNLSDKLGINSLRLYFNATNLYTFTNYRGFDPETANLSSNGGAIYPQSRTYAVGLNLSF</sequence>
<dbReference type="Gene3D" id="2.170.130.10">
    <property type="entry name" value="TonB-dependent receptor, plug domain"/>
    <property type="match status" value="1"/>
</dbReference>
<comment type="similarity">
    <text evidence="7">Belongs to the TonB-dependent receptor family.</text>
</comment>
<evidence type="ECO:0000259" key="8">
    <source>
        <dbReference type="Pfam" id="PF07715"/>
    </source>
</evidence>
<evidence type="ECO:0000256" key="6">
    <source>
        <dbReference type="ARBA" id="ARBA00023237"/>
    </source>
</evidence>
<dbReference type="Gene3D" id="2.60.40.1120">
    <property type="entry name" value="Carboxypeptidase-like, regulatory domain"/>
    <property type="match status" value="1"/>
</dbReference>
<dbReference type="InterPro" id="IPR008969">
    <property type="entry name" value="CarboxyPept-like_regulatory"/>
</dbReference>
<keyword evidence="9" id="KW-0675">Receptor</keyword>
<dbReference type="SUPFAM" id="SSF56935">
    <property type="entry name" value="Porins"/>
    <property type="match status" value="1"/>
</dbReference>
<dbReference type="OrthoDB" id="9768177at2"/>
<dbReference type="FunFam" id="2.170.130.10:FF:000008">
    <property type="entry name" value="SusC/RagA family TonB-linked outer membrane protein"/>
    <property type="match status" value="1"/>
</dbReference>
<comment type="subcellular location">
    <subcellularLocation>
        <location evidence="1 7">Cell outer membrane</location>
        <topology evidence="1 7">Multi-pass membrane protein</topology>
    </subcellularLocation>
</comment>
<evidence type="ECO:0000256" key="5">
    <source>
        <dbReference type="ARBA" id="ARBA00023136"/>
    </source>
</evidence>
<dbReference type="EMBL" id="SRSO01000012">
    <property type="protein sequence ID" value="TGV02583.1"/>
    <property type="molecule type" value="Genomic_DNA"/>
</dbReference>
<keyword evidence="6 7" id="KW-0998">Cell outer membrane</keyword>
<feature type="domain" description="TonB-dependent receptor plug" evidence="8">
    <location>
        <begin position="232"/>
        <end position="337"/>
    </location>
</feature>
<gene>
    <name evidence="9" type="ORF">EM932_10440</name>
</gene>
<dbReference type="InterPro" id="IPR039426">
    <property type="entry name" value="TonB-dep_rcpt-like"/>
</dbReference>
<protein>
    <submittedName>
        <fullName evidence="9">TonB-dependent receptor</fullName>
    </submittedName>
</protein>
<keyword evidence="4 7" id="KW-0812">Transmembrane</keyword>
<name>A0A4S1DXB7_9FLAO</name>
<evidence type="ECO:0000256" key="1">
    <source>
        <dbReference type="ARBA" id="ARBA00004571"/>
    </source>
</evidence>
<reference evidence="9 10" key="1">
    <citation type="submission" date="2019-04" db="EMBL/GenBank/DDBJ databases">
        <authorList>
            <person name="Liu A."/>
        </authorList>
    </citation>
    <scope>NUCLEOTIDE SEQUENCE [LARGE SCALE GENOMIC DNA]</scope>
    <source>
        <strain evidence="9 10">RZ03</strain>
    </source>
</reference>
<dbReference type="InterPro" id="IPR036942">
    <property type="entry name" value="Beta-barrel_TonB_sf"/>
</dbReference>
<evidence type="ECO:0000256" key="7">
    <source>
        <dbReference type="PROSITE-ProRule" id="PRU01360"/>
    </source>
</evidence>
<dbReference type="FunFam" id="2.60.40.1120:FF:000003">
    <property type="entry name" value="Outer membrane protein Omp121"/>
    <property type="match status" value="1"/>
</dbReference>
<dbReference type="Pfam" id="PF07715">
    <property type="entry name" value="Plug"/>
    <property type="match status" value="1"/>
</dbReference>
<accession>A0A4S1DXB7</accession>
<dbReference type="Pfam" id="PF13715">
    <property type="entry name" value="CarbopepD_reg_2"/>
    <property type="match status" value="1"/>
</dbReference>
<dbReference type="RefSeq" id="WP_135877130.1">
    <property type="nucleotide sequence ID" value="NZ_SRSO01000012.1"/>
</dbReference>
<dbReference type="InterPro" id="IPR023997">
    <property type="entry name" value="TonB-dep_OMP_SusC/RagA_CS"/>
</dbReference>
<dbReference type="InterPro" id="IPR037066">
    <property type="entry name" value="Plug_dom_sf"/>
</dbReference>
<evidence type="ECO:0000256" key="2">
    <source>
        <dbReference type="ARBA" id="ARBA00022448"/>
    </source>
</evidence>
<dbReference type="Gene3D" id="2.40.170.20">
    <property type="entry name" value="TonB-dependent receptor, beta-barrel domain"/>
    <property type="match status" value="1"/>
</dbReference>
<evidence type="ECO:0000313" key="9">
    <source>
        <dbReference type="EMBL" id="TGV02583.1"/>
    </source>
</evidence>
<organism evidence="9 10">
    <name type="scientific">Flavivirga rizhaonensis</name>
    <dbReference type="NCBI Taxonomy" id="2559571"/>
    <lineage>
        <taxon>Bacteria</taxon>
        <taxon>Pseudomonadati</taxon>
        <taxon>Bacteroidota</taxon>
        <taxon>Flavobacteriia</taxon>
        <taxon>Flavobacteriales</taxon>
        <taxon>Flavobacteriaceae</taxon>
        <taxon>Flavivirga</taxon>
    </lineage>
</organism>
<evidence type="ECO:0000313" key="10">
    <source>
        <dbReference type="Proteomes" id="UP000307602"/>
    </source>
</evidence>
<keyword evidence="3 7" id="KW-1134">Transmembrane beta strand</keyword>
<dbReference type="PROSITE" id="PS52016">
    <property type="entry name" value="TONB_DEPENDENT_REC_3"/>
    <property type="match status" value="1"/>
</dbReference>
<keyword evidence="2 7" id="KW-0813">Transport</keyword>
<evidence type="ECO:0000256" key="3">
    <source>
        <dbReference type="ARBA" id="ARBA00022452"/>
    </source>
</evidence>
<dbReference type="NCBIfam" id="TIGR04057">
    <property type="entry name" value="SusC_RagA_signa"/>
    <property type="match status" value="1"/>
</dbReference>
<evidence type="ECO:0000256" key="4">
    <source>
        <dbReference type="ARBA" id="ARBA00022692"/>
    </source>
</evidence>
<dbReference type="GO" id="GO:0009279">
    <property type="term" value="C:cell outer membrane"/>
    <property type="evidence" value="ECO:0007669"/>
    <property type="project" value="UniProtKB-SubCell"/>
</dbReference>
<dbReference type="NCBIfam" id="TIGR04056">
    <property type="entry name" value="OMP_RagA_SusC"/>
    <property type="match status" value="1"/>
</dbReference>
<dbReference type="Proteomes" id="UP000307602">
    <property type="component" value="Unassembled WGS sequence"/>
</dbReference>
<proteinExistence type="inferred from homology"/>